<dbReference type="InterPro" id="IPR013249">
    <property type="entry name" value="RNA_pol_sigma70_r4_t2"/>
</dbReference>
<evidence type="ECO:0000256" key="1">
    <source>
        <dbReference type="ARBA" id="ARBA00010641"/>
    </source>
</evidence>
<dbReference type="PANTHER" id="PTHR43133:SF57">
    <property type="entry name" value="RNA POLYMERASE SIGMA-70 FACTOR"/>
    <property type="match status" value="1"/>
</dbReference>
<dbReference type="CDD" id="cd06171">
    <property type="entry name" value="Sigma70_r4"/>
    <property type="match status" value="1"/>
</dbReference>
<dbReference type="Gene3D" id="1.10.1740.10">
    <property type="match status" value="1"/>
</dbReference>
<dbReference type="Proteomes" id="UP000178517">
    <property type="component" value="Unassembled WGS sequence"/>
</dbReference>
<comment type="similarity">
    <text evidence="1">Belongs to the sigma-70 factor family. ECF subfamily.</text>
</comment>
<evidence type="ECO:0000256" key="2">
    <source>
        <dbReference type="ARBA" id="ARBA00023015"/>
    </source>
</evidence>
<keyword evidence="2" id="KW-0805">Transcription regulation</keyword>
<comment type="caution">
    <text evidence="7">The sequence shown here is derived from an EMBL/GenBank/DDBJ whole genome shotgun (WGS) entry which is preliminary data.</text>
</comment>
<dbReference type="InterPro" id="IPR039425">
    <property type="entry name" value="RNA_pol_sigma-70-like"/>
</dbReference>
<dbReference type="STRING" id="1798406.A3A04_00825"/>
<dbReference type="SUPFAM" id="SSF88946">
    <property type="entry name" value="Sigma2 domain of RNA polymerase sigma factors"/>
    <property type="match status" value="1"/>
</dbReference>
<evidence type="ECO:0000259" key="5">
    <source>
        <dbReference type="Pfam" id="PF04542"/>
    </source>
</evidence>
<dbReference type="InterPro" id="IPR036388">
    <property type="entry name" value="WH-like_DNA-bd_sf"/>
</dbReference>
<dbReference type="AlphaFoldDB" id="A0A1G1ZNQ2"/>
<evidence type="ECO:0000259" key="6">
    <source>
        <dbReference type="Pfam" id="PF08281"/>
    </source>
</evidence>
<gene>
    <name evidence="7" type="ORF">A3A04_00825</name>
</gene>
<dbReference type="EMBL" id="MHJI01000010">
    <property type="protein sequence ID" value="OGY66131.1"/>
    <property type="molecule type" value="Genomic_DNA"/>
</dbReference>
<dbReference type="GO" id="GO:0006352">
    <property type="term" value="P:DNA-templated transcription initiation"/>
    <property type="evidence" value="ECO:0007669"/>
    <property type="project" value="InterPro"/>
</dbReference>
<evidence type="ECO:0000256" key="4">
    <source>
        <dbReference type="ARBA" id="ARBA00023163"/>
    </source>
</evidence>
<dbReference type="InterPro" id="IPR013324">
    <property type="entry name" value="RNA_pol_sigma_r3/r4-like"/>
</dbReference>
<proteinExistence type="inferred from homology"/>
<keyword evidence="4" id="KW-0804">Transcription</keyword>
<feature type="domain" description="RNA polymerase sigma factor 70 region 4 type 2" evidence="6">
    <location>
        <begin position="120"/>
        <end position="171"/>
    </location>
</feature>
<dbReference type="SUPFAM" id="SSF88659">
    <property type="entry name" value="Sigma3 and sigma4 domains of RNA polymerase sigma factors"/>
    <property type="match status" value="1"/>
</dbReference>
<accession>A0A1G1ZNQ2</accession>
<dbReference type="GO" id="GO:0003677">
    <property type="term" value="F:DNA binding"/>
    <property type="evidence" value="ECO:0007669"/>
    <property type="project" value="InterPro"/>
</dbReference>
<dbReference type="Pfam" id="PF08281">
    <property type="entry name" value="Sigma70_r4_2"/>
    <property type="match status" value="1"/>
</dbReference>
<feature type="domain" description="RNA polymerase sigma-70 region 2" evidence="5">
    <location>
        <begin position="24"/>
        <end position="91"/>
    </location>
</feature>
<dbReference type="GO" id="GO:0016987">
    <property type="term" value="F:sigma factor activity"/>
    <property type="evidence" value="ECO:0007669"/>
    <property type="project" value="UniProtKB-KW"/>
</dbReference>
<dbReference type="PANTHER" id="PTHR43133">
    <property type="entry name" value="RNA POLYMERASE ECF-TYPE SIGMA FACTO"/>
    <property type="match status" value="1"/>
</dbReference>
<reference evidence="7 8" key="1">
    <citation type="journal article" date="2016" name="Nat. Commun.">
        <title>Thousands of microbial genomes shed light on interconnected biogeochemical processes in an aquifer system.</title>
        <authorList>
            <person name="Anantharaman K."/>
            <person name="Brown C.T."/>
            <person name="Hug L.A."/>
            <person name="Sharon I."/>
            <person name="Castelle C.J."/>
            <person name="Probst A.J."/>
            <person name="Thomas B.C."/>
            <person name="Singh A."/>
            <person name="Wilkins M.J."/>
            <person name="Karaoz U."/>
            <person name="Brodie E.L."/>
            <person name="Williams K.H."/>
            <person name="Hubbard S.S."/>
            <person name="Banfield J.F."/>
        </authorList>
    </citation>
    <scope>NUCLEOTIDE SEQUENCE [LARGE SCALE GENOMIC DNA]</scope>
</reference>
<dbReference type="Gene3D" id="1.10.10.10">
    <property type="entry name" value="Winged helix-like DNA-binding domain superfamily/Winged helix DNA-binding domain"/>
    <property type="match status" value="1"/>
</dbReference>
<name>A0A1G1ZNQ2_9BACT</name>
<dbReference type="NCBIfam" id="TIGR02937">
    <property type="entry name" value="sigma70-ECF"/>
    <property type="match status" value="1"/>
</dbReference>
<dbReference type="InterPro" id="IPR007627">
    <property type="entry name" value="RNA_pol_sigma70_r2"/>
</dbReference>
<sequence>MLEDDEKNLIERAKQGDSLAFGALYDHYLPQIYRFVYFKVSHREEAEDITHLVFMKAWQNIAAYIERGFPFSSWLYQISRNQIIDHYRQKKPVADLEAIEETFFADLPSLNTDNKFDLFNIRKALLKLTEDQRDVIIMHFIDDTSIKDVAIALNKTEGAVRLLQHRALQSLKRILKKDNEKSS</sequence>
<dbReference type="InterPro" id="IPR013325">
    <property type="entry name" value="RNA_pol_sigma_r2"/>
</dbReference>
<dbReference type="Pfam" id="PF04542">
    <property type="entry name" value="Sigma70_r2"/>
    <property type="match status" value="1"/>
</dbReference>
<evidence type="ECO:0000256" key="3">
    <source>
        <dbReference type="ARBA" id="ARBA00023082"/>
    </source>
</evidence>
<evidence type="ECO:0000313" key="7">
    <source>
        <dbReference type="EMBL" id="OGY66131.1"/>
    </source>
</evidence>
<keyword evidence="3" id="KW-0731">Sigma factor</keyword>
<protein>
    <submittedName>
        <fullName evidence="7">Uncharacterized protein</fullName>
    </submittedName>
</protein>
<evidence type="ECO:0000313" key="8">
    <source>
        <dbReference type="Proteomes" id="UP000178517"/>
    </source>
</evidence>
<organism evidence="7 8">
    <name type="scientific">Candidatus Harrisonbacteria bacterium RIFCSPLOWO2_01_FULL_40_28</name>
    <dbReference type="NCBI Taxonomy" id="1798406"/>
    <lineage>
        <taxon>Bacteria</taxon>
        <taxon>Candidatus Harrisoniibacteriota</taxon>
    </lineage>
</organism>
<dbReference type="InterPro" id="IPR014284">
    <property type="entry name" value="RNA_pol_sigma-70_dom"/>
</dbReference>